<dbReference type="EMBL" id="JBHUIW010000004">
    <property type="protein sequence ID" value="MFD2181575.1"/>
    <property type="molecule type" value="Genomic_DNA"/>
</dbReference>
<gene>
    <name evidence="2" type="ORF">ACFSOX_05370</name>
</gene>
<dbReference type="PANTHER" id="PTHR35006:SF2">
    <property type="entry name" value="GLYOXALASE FAMILY PROTEIN (AFU_ORTHOLOGUE AFUA_5G14830)"/>
    <property type="match status" value="1"/>
</dbReference>
<reference evidence="3" key="1">
    <citation type="journal article" date="2019" name="Int. J. Syst. Evol. Microbiol.">
        <title>The Global Catalogue of Microorganisms (GCM) 10K type strain sequencing project: providing services to taxonomists for standard genome sequencing and annotation.</title>
        <authorList>
            <consortium name="The Broad Institute Genomics Platform"/>
            <consortium name="The Broad Institute Genome Sequencing Center for Infectious Disease"/>
            <person name="Wu L."/>
            <person name="Ma J."/>
        </authorList>
    </citation>
    <scope>NUCLEOTIDE SEQUENCE [LARGE SCALE GENOMIC DNA]</scope>
    <source>
        <strain evidence="3">CGMCC 1.6774</strain>
    </source>
</reference>
<dbReference type="InterPro" id="IPR029068">
    <property type="entry name" value="Glyas_Bleomycin-R_OHBP_Dase"/>
</dbReference>
<evidence type="ECO:0000313" key="3">
    <source>
        <dbReference type="Proteomes" id="UP001597314"/>
    </source>
</evidence>
<organism evidence="2 3">
    <name type="scientific">Rhodoplanes azumiensis</name>
    <dbReference type="NCBI Taxonomy" id="1897628"/>
    <lineage>
        <taxon>Bacteria</taxon>
        <taxon>Pseudomonadati</taxon>
        <taxon>Pseudomonadota</taxon>
        <taxon>Alphaproteobacteria</taxon>
        <taxon>Hyphomicrobiales</taxon>
        <taxon>Nitrobacteraceae</taxon>
        <taxon>Rhodoplanes</taxon>
    </lineage>
</organism>
<dbReference type="SUPFAM" id="SSF54593">
    <property type="entry name" value="Glyoxalase/Bleomycin resistance protein/Dihydroxybiphenyl dioxygenase"/>
    <property type="match status" value="1"/>
</dbReference>
<name>A0ABW5AHI2_9BRAD</name>
<evidence type="ECO:0000259" key="1">
    <source>
        <dbReference type="PROSITE" id="PS51819"/>
    </source>
</evidence>
<proteinExistence type="predicted"/>
<comment type="caution">
    <text evidence="2">The sequence shown here is derived from an EMBL/GenBank/DDBJ whole genome shotgun (WGS) entry which is preliminary data.</text>
</comment>
<dbReference type="RefSeq" id="WP_378476767.1">
    <property type="nucleotide sequence ID" value="NZ_JBHUIW010000004.1"/>
</dbReference>
<dbReference type="InterPro" id="IPR037523">
    <property type="entry name" value="VOC_core"/>
</dbReference>
<accession>A0ABW5AHI2</accession>
<protein>
    <submittedName>
        <fullName evidence="2">VOC family protein</fullName>
    </submittedName>
</protein>
<sequence length="133" mass="13640">MIDRVGAPVSDIPRSRAFFAAALAPLGCSGIMEFGPDATDMDPAAAGFWRDGEPDLWIGGEEGLTGVLHVALSASDRATVEAFHAAALAAGGRDNGGPGLRPHDHSSCSAAFVRDPEGHNIELVCHAPACPPV</sequence>
<keyword evidence="3" id="KW-1185">Reference proteome</keyword>
<dbReference type="PANTHER" id="PTHR35006">
    <property type="entry name" value="GLYOXALASE FAMILY PROTEIN (AFU_ORTHOLOGUE AFUA_5G14830)"/>
    <property type="match status" value="1"/>
</dbReference>
<feature type="domain" description="VOC" evidence="1">
    <location>
        <begin position="1"/>
        <end position="126"/>
    </location>
</feature>
<dbReference type="PROSITE" id="PS51819">
    <property type="entry name" value="VOC"/>
    <property type="match status" value="1"/>
</dbReference>
<dbReference type="Gene3D" id="3.10.180.10">
    <property type="entry name" value="2,3-Dihydroxybiphenyl 1,2-Dioxygenase, domain 1"/>
    <property type="match status" value="1"/>
</dbReference>
<evidence type="ECO:0000313" key="2">
    <source>
        <dbReference type="EMBL" id="MFD2181575.1"/>
    </source>
</evidence>
<dbReference type="Proteomes" id="UP001597314">
    <property type="component" value="Unassembled WGS sequence"/>
</dbReference>